<sequence>MLDVTPKLQLPALLCRPSKSGISDDFGGRGGLLFPFPFTLISISGNALLLISTNRILDLASRLRHSSLASQRRRHDRTKLCSCKWVTWSVGVSQPDNVTIVLNSPPMNGIFELFDWRPIQTDSILRGVELSD</sequence>
<protein>
    <submittedName>
        <fullName evidence="2">Uncharacterized protein</fullName>
    </submittedName>
</protein>
<comment type="caution">
    <text evidence="2">The sequence shown here is derived from an EMBL/GenBank/DDBJ whole genome shotgun (WGS) entry which is preliminary data.</text>
</comment>
<dbReference type="EMBL" id="CAAALY010029748">
    <property type="protein sequence ID" value="VEL16760.1"/>
    <property type="molecule type" value="Genomic_DNA"/>
</dbReference>
<keyword evidence="1" id="KW-0812">Transmembrane</keyword>
<feature type="transmembrane region" description="Helical" evidence="1">
    <location>
        <begin position="32"/>
        <end position="52"/>
    </location>
</feature>
<reference evidence="2" key="1">
    <citation type="submission" date="2018-11" db="EMBL/GenBank/DDBJ databases">
        <authorList>
            <consortium name="Pathogen Informatics"/>
        </authorList>
    </citation>
    <scope>NUCLEOTIDE SEQUENCE</scope>
</reference>
<dbReference type="Proteomes" id="UP000784294">
    <property type="component" value="Unassembled WGS sequence"/>
</dbReference>
<evidence type="ECO:0000256" key="1">
    <source>
        <dbReference type="SAM" id="Phobius"/>
    </source>
</evidence>
<accession>A0A3S5CFF9</accession>
<evidence type="ECO:0000313" key="2">
    <source>
        <dbReference type="EMBL" id="VEL16760.1"/>
    </source>
</evidence>
<evidence type="ECO:0000313" key="3">
    <source>
        <dbReference type="Proteomes" id="UP000784294"/>
    </source>
</evidence>
<keyword evidence="1" id="KW-1133">Transmembrane helix</keyword>
<proteinExistence type="predicted"/>
<gene>
    <name evidence="2" type="ORF">PXEA_LOCUS10200</name>
</gene>
<name>A0A3S5CFF9_9PLAT</name>
<dbReference type="AlphaFoldDB" id="A0A3S5CFF9"/>
<keyword evidence="3" id="KW-1185">Reference proteome</keyword>
<keyword evidence="1" id="KW-0472">Membrane</keyword>
<organism evidence="2 3">
    <name type="scientific">Protopolystoma xenopodis</name>
    <dbReference type="NCBI Taxonomy" id="117903"/>
    <lineage>
        <taxon>Eukaryota</taxon>
        <taxon>Metazoa</taxon>
        <taxon>Spiralia</taxon>
        <taxon>Lophotrochozoa</taxon>
        <taxon>Platyhelminthes</taxon>
        <taxon>Monogenea</taxon>
        <taxon>Polyopisthocotylea</taxon>
        <taxon>Polystomatidea</taxon>
        <taxon>Polystomatidae</taxon>
        <taxon>Protopolystoma</taxon>
    </lineage>
</organism>